<dbReference type="EMBL" id="CP001814">
    <property type="protein sequence ID" value="ACZ87545.1"/>
    <property type="molecule type" value="Genomic_DNA"/>
</dbReference>
<reference evidence="2 3" key="1">
    <citation type="journal article" date="2010" name="Stand. Genomic Sci.">
        <title>Complete genome sequence of Streptosporangium roseum type strain (NI 9100).</title>
        <authorList>
            <person name="Nolan M."/>
            <person name="Sikorski J."/>
            <person name="Jando M."/>
            <person name="Lucas S."/>
            <person name="Lapidus A."/>
            <person name="Glavina Del Rio T."/>
            <person name="Chen F."/>
            <person name="Tice H."/>
            <person name="Pitluck S."/>
            <person name="Cheng J.F."/>
            <person name="Chertkov O."/>
            <person name="Sims D."/>
            <person name="Meincke L."/>
            <person name="Brettin T."/>
            <person name="Han C."/>
            <person name="Detter J.C."/>
            <person name="Bruce D."/>
            <person name="Goodwin L."/>
            <person name="Land M."/>
            <person name="Hauser L."/>
            <person name="Chang Y.J."/>
            <person name="Jeffries C.D."/>
            <person name="Ivanova N."/>
            <person name="Mavromatis K."/>
            <person name="Mikhailova N."/>
            <person name="Chen A."/>
            <person name="Palaniappan K."/>
            <person name="Chain P."/>
            <person name="Rohde M."/>
            <person name="Goker M."/>
            <person name="Bristow J."/>
            <person name="Eisen J.A."/>
            <person name="Markowitz V."/>
            <person name="Hugenholtz P."/>
            <person name="Kyrpides N.C."/>
            <person name="Klenk H.P."/>
        </authorList>
    </citation>
    <scope>NUCLEOTIDE SEQUENCE [LARGE SCALE GENOMIC DNA]</scope>
    <source>
        <strain evidence="3">ATCC 12428 / DSM 43021 / JCM 3005 / NI 9100</strain>
    </source>
</reference>
<sequence>MREGQRLPSGRPGCRGGSQTHRHGFPDATIKGAGQQHSALILTDITKPVTAAADREVTVLRNGQVSLATAADAFLATARLANANTGF</sequence>
<organism evidence="2 3">
    <name type="scientific">Streptosporangium roseum (strain ATCC 12428 / DSM 43021 / JCM 3005 / KCTC 9067 / NCIMB 10171 / NRRL 2505 / NI 9100)</name>
    <dbReference type="NCBI Taxonomy" id="479432"/>
    <lineage>
        <taxon>Bacteria</taxon>
        <taxon>Bacillati</taxon>
        <taxon>Actinomycetota</taxon>
        <taxon>Actinomycetes</taxon>
        <taxon>Streptosporangiales</taxon>
        <taxon>Streptosporangiaceae</taxon>
        <taxon>Streptosporangium</taxon>
    </lineage>
</organism>
<accession>D2B521</accession>
<dbReference type="Proteomes" id="UP000002029">
    <property type="component" value="Chromosome"/>
</dbReference>
<dbReference type="AlphaFoldDB" id="D2B521"/>
<proteinExistence type="predicted"/>
<protein>
    <submittedName>
        <fullName evidence="2">Uncharacterized protein</fullName>
    </submittedName>
</protein>
<evidence type="ECO:0000313" key="2">
    <source>
        <dbReference type="EMBL" id="ACZ87545.1"/>
    </source>
</evidence>
<evidence type="ECO:0000313" key="3">
    <source>
        <dbReference type="Proteomes" id="UP000002029"/>
    </source>
</evidence>
<name>D2B521_STRRD</name>
<dbReference type="KEGG" id="sro:Sros_4697"/>
<keyword evidence="3" id="KW-1185">Reference proteome</keyword>
<gene>
    <name evidence="2" type="ordered locus">Sros_4697</name>
</gene>
<evidence type="ECO:0000256" key="1">
    <source>
        <dbReference type="SAM" id="MobiDB-lite"/>
    </source>
</evidence>
<dbReference type="HOGENOM" id="CLU_2482035_0_0_11"/>
<feature type="region of interest" description="Disordered" evidence="1">
    <location>
        <begin position="1"/>
        <end position="31"/>
    </location>
</feature>